<dbReference type="SUPFAM" id="SSF55653">
    <property type="entry name" value="Ribosomal protein L9 C-domain"/>
    <property type="match status" value="1"/>
</dbReference>
<evidence type="ECO:0000256" key="6">
    <source>
        <dbReference type="ARBA" id="ARBA00035292"/>
    </source>
</evidence>
<evidence type="ECO:0000256" key="4">
    <source>
        <dbReference type="ARBA" id="ARBA00022980"/>
    </source>
</evidence>
<evidence type="ECO:0000313" key="11">
    <source>
        <dbReference type="EMBL" id="TCK61651.1"/>
    </source>
</evidence>
<dbReference type="GO" id="GO:1990904">
    <property type="term" value="C:ribonucleoprotein complex"/>
    <property type="evidence" value="ECO:0007669"/>
    <property type="project" value="UniProtKB-KW"/>
</dbReference>
<dbReference type="InterPro" id="IPR036935">
    <property type="entry name" value="Ribosomal_bL9_N_sf"/>
</dbReference>
<dbReference type="InterPro" id="IPR009027">
    <property type="entry name" value="Ribosomal_bL9/RNase_H1_N"/>
</dbReference>
<dbReference type="InterPro" id="IPR020069">
    <property type="entry name" value="Ribosomal_bL9_C"/>
</dbReference>
<name>A0A4V2PS76_9BACT</name>
<feature type="domain" description="Large ribosomal subunit protein bL9 C-terminal" evidence="10">
    <location>
        <begin position="63"/>
        <end position="146"/>
    </location>
</feature>
<dbReference type="NCBIfam" id="TIGR00158">
    <property type="entry name" value="L9"/>
    <property type="match status" value="1"/>
</dbReference>
<feature type="coiled-coil region" evidence="8">
    <location>
        <begin position="44"/>
        <end position="75"/>
    </location>
</feature>
<comment type="similarity">
    <text evidence="1 7">Belongs to the bacterial ribosomal protein bL9 family.</text>
</comment>
<dbReference type="InterPro" id="IPR020594">
    <property type="entry name" value="Ribosomal_bL9_bac/chp"/>
</dbReference>
<dbReference type="GO" id="GO:0006412">
    <property type="term" value="P:translation"/>
    <property type="evidence" value="ECO:0007669"/>
    <property type="project" value="UniProtKB-UniRule"/>
</dbReference>
<gene>
    <name evidence="7" type="primary">rplI</name>
    <name evidence="11" type="ORF">C8D98_0153</name>
</gene>
<sequence length="147" mass="15852">MKVIFLQDVKGVAKKDEIKEAKDGYAQNFLFKKKLAVEATPANLAALEAKRQAAKEREAKKIADAKALAETLNKTGITIKGKGGDTGKLYGAITAADIAKALHDAGVEVDKKDIALKDHIKEPGQHSVKVKIYMEINAEVKVNVVAE</sequence>
<evidence type="ECO:0000256" key="3">
    <source>
        <dbReference type="ARBA" id="ARBA00022884"/>
    </source>
</evidence>
<evidence type="ECO:0000256" key="7">
    <source>
        <dbReference type="HAMAP-Rule" id="MF_00503"/>
    </source>
</evidence>
<organism evidence="11 12">
    <name type="scientific">Seleniivibrio woodruffii</name>
    <dbReference type="NCBI Taxonomy" id="1078050"/>
    <lineage>
        <taxon>Bacteria</taxon>
        <taxon>Pseudomonadati</taxon>
        <taxon>Deferribacterota</taxon>
        <taxon>Deferribacteres</taxon>
        <taxon>Deferribacterales</taxon>
        <taxon>Geovibrionaceae</taxon>
        <taxon>Seleniivibrio</taxon>
    </lineage>
</organism>
<protein>
    <recommendedName>
        <fullName evidence="6 7">Large ribosomal subunit protein bL9</fullName>
    </recommendedName>
</protein>
<evidence type="ECO:0000256" key="8">
    <source>
        <dbReference type="SAM" id="Coils"/>
    </source>
</evidence>
<dbReference type="RefSeq" id="WP_132871111.1">
    <property type="nucleotide sequence ID" value="NZ_JAJUHT010000003.1"/>
</dbReference>
<dbReference type="InterPro" id="IPR020070">
    <property type="entry name" value="Ribosomal_bL9_N"/>
</dbReference>
<dbReference type="InterPro" id="IPR036791">
    <property type="entry name" value="Ribosomal_bL9_C_sf"/>
</dbReference>
<dbReference type="PANTHER" id="PTHR21368">
    <property type="entry name" value="50S RIBOSOMAL PROTEIN L9"/>
    <property type="match status" value="1"/>
</dbReference>
<evidence type="ECO:0000259" key="10">
    <source>
        <dbReference type="Pfam" id="PF03948"/>
    </source>
</evidence>
<reference evidence="11 12" key="1">
    <citation type="submission" date="2019-03" db="EMBL/GenBank/DDBJ databases">
        <title>Genomic Encyclopedia of Type Strains, Phase IV (KMG-IV): sequencing the most valuable type-strain genomes for metagenomic binning, comparative biology and taxonomic classification.</title>
        <authorList>
            <person name="Goeker M."/>
        </authorList>
    </citation>
    <scope>NUCLEOTIDE SEQUENCE [LARGE SCALE GENOMIC DNA]</scope>
    <source>
        <strain evidence="11 12">DSM 24984</strain>
    </source>
</reference>
<keyword evidence="8" id="KW-0175">Coiled coil</keyword>
<evidence type="ECO:0000313" key="12">
    <source>
        <dbReference type="Proteomes" id="UP000294614"/>
    </source>
</evidence>
<dbReference type="Proteomes" id="UP000294614">
    <property type="component" value="Unassembled WGS sequence"/>
</dbReference>
<dbReference type="OrthoDB" id="9788336at2"/>
<comment type="caution">
    <text evidence="11">The sequence shown here is derived from an EMBL/GenBank/DDBJ whole genome shotgun (WGS) entry which is preliminary data.</text>
</comment>
<dbReference type="GO" id="GO:0005840">
    <property type="term" value="C:ribosome"/>
    <property type="evidence" value="ECO:0007669"/>
    <property type="project" value="UniProtKB-KW"/>
</dbReference>
<keyword evidence="2 7" id="KW-0699">rRNA-binding</keyword>
<comment type="function">
    <text evidence="7">Binds to the 23S rRNA.</text>
</comment>
<dbReference type="GO" id="GO:0019843">
    <property type="term" value="F:rRNA binding"/>
    <property type="evidence" value="ECO:0007669"/>
    <property type="project" value="UniProtKB-UniRule"/>
</dbReference>
<feature type="domain" description="Ribosomal protein L9" evidence="9">
    <location>
        <begin position="1"/>
        <end position="47"/>
    </location>
</feature>
<dbReference type="Gene3D" id="3.10.430.100">
    <property type="entry name" value="Ribosomal protein L9, C-terminal domain"/>
    <property type="match status" value="1"/>
</dbReference>
<keyword evidence="4 7" id="KW-0689">Ribosomal protein</keyword>
<dbReference type="Pfam" id="PF01281">
    <property type="entry name" value="Ribosomal_L9_N"/>
    <property type="match status" value="1"/>
</dbReference>
<dbReference type="AlphaFoldDB" id="A0A4V2PS76"/>
<evidence type="ECO:0000256" key="2">
    <source>
        <dbReference type="ARBA" id="ARBA00022730"/>
    </source>
</evidence>
<dbReference type="SUPFAM" id="SSF55658">
    <property type="entry name" value="L9 N-domain-like"/>
    <property type="match status" value="1"/>
</dbReference>
<keyword evidence="5 7" id="KW-0687">Ribonucleoprotein</keyword>
<dbReference type="GO" id="GO:0003735">
    <property type="term" value="F:structural constituent of ribosome"/>
    <property type="evidence" value="ECO:0007669"/>
    <property type="project" value="InterPro"/>
</dbReference>
<dbReference type="InterPro" id="IPR000244">
    <property type="entry name" value="Ribosomal_bL9"/>
</dbReference>
<keyword evidence="12" id="KW-1185">Reference proteome</keyword>
<dbReference type="EMBL" id="SMGG01000003">
    <property type="protein sequence ID" value="TCK61651.1"/>
    <property type="molecule type" value="Genomic_DNA"/>
</dbReference>
<proteinExistence type="inferred from homology"/>
<dbReference type="HAMAP" id="MF_00503">
    <property type="entry name" value="Ribosomal_bL9"/>
    <property type="match status" value="1"/>
</dbReference>
<accession>A0A4V2PS76</accession>
<evidence type="ECO:0000256" key="1">
    <source>
        <dbReference type="ARBA" id="ARBA00010605"/>
    </source>
</evidence>
<dbReference type="Gene3D" id="3.40.5.10">
    <property type="entry name" value="Ribosomal protein L9, N-terminal domain"/>
    <property type="match status" value="1"/>
</dbReference>
<keyword evidence="3 7" id="KW-0694">RNA-binding</keyword>
<dbReference type="Pfam" id="PF03948">
    <property type="entry name" value="Ribosomal_L9_C"/>
    <property type="match status" value="1"/>
</dbReference>
<evidence type="ECO:0000259" key="9">
    <source>
        <dbReference type="Pfam" id="PF01281"/>
    </source>
</evidence>
<evidence type="ECO:0000256" key="5">
    <source>
        <dbReference type="ARBA" id="ARBA00023274"/>
    </source>
</evidence>